<dbReference type="Proteomes" id="UP000265520">
    <property type="component" value="Unassembled WGS sequence"/>
</dbReference>
<dbReference type="GO" id="GO:0016579">
    <property type="term" value="P:protein deubiquitination"/>
    <property type="evidence" value="ECO:0007669"/>
    <property type="project" value="TreeGrafter"/>
</dbReference>
<evidence type="ECO:0000313" key="1">
    <source>
        <dbReference type="EMBL" id="MCI00922.1"/>
    </source>
</evidence>
<dbReference type="InterPro" id="IPR008580">
    <property type="entry name" value="PPPDE_dom"/>
</dbReference>
<dbReference type="GO" id="GO:0101005">
    <property type="term" value="F:deubiquitinase activity"/>
    <property type="evidence" value="ECO:0007669"/>
    <property type="project" value="TreeGrafter"/>
</dbReference>
<proteinExistence type="predicted"/>
<reference evidence="1 2" key="1">
    <citation type="journal article" date="2018" name="Front. Plant Sci.">
        <title>Red Clover (Trifolium pratense) and Zigzag Clover (T. medium) - A Picture of Genomic Similarities and Differences.</title>
        <authorList>
            <person name="Dluhosova J."/>
            <person name="Istvanek J."/>
            <person name="Nedelnik J."/>
            <person name="Repkova J."/>
        </authorList>
    </citation>
    <scope>NUCLEOTIDE SEQUENCE [LARGE SCALE GENOMIC DNA]</scope>
    <source>
        <strain evidence="2">cv. 10/8</strain>
        <tissue evidence="1">Leaf</tissue>
    </source>
</reference>
<dbReference type="PANTHER" id="PTHR12378">
    <property type="entry name" value="DESUMOYLATING ISOPEPTIDASE"/>
    <property type="match status" value="1"/>
</dbReference>
<dbReference type="AlphaFoldDB" id="A0A392NND7"/>
<evidence type="ECO:0000313" key="2">
    <source>
        <dbReference type="Proteomes" id="UP000265520"/>
    </source>
</evidence>
<accession>A0A392NND7</accession>
<feature type="non-terminal residue" evidence="1">
    <location>
        <position position="1"/>
    </location>
</feature>
<dbReference type="PANTHER" id="PTHR12378:SF83">
    <property type="entry name" value="PPPDE DOMAIN-CONTAINING PROTEIN"/>
    <property type="match status" value="1"/>
</dbReference>
<keyword evidence="2" id="KW-1185">Reference proteome</keyword>
<dbReference type="EMBL" id="LXQA010044669">
    <property type="protein sequence ID" value="MCI00922.1"/>
    <property type="molecule type" value="Genomic_DNA"/>
</dbReference>
<protein>
    <submittedName>
        <fullName evidence="1">Putative PPPDE thiol peptidase family protein</fullName>
    </submittedName>
</protein>
<organism evidence="1 2">
    <name type="scientific">Trifolium medium</name>
    <dbReference type="NCBI Taxonomy" id="97028"/>
    <lineage>
        <taxon>Eukaryota</taxon>
        <taxon>Viridiplantae</taxon>
        <taxon>Streptophyta</taxon>
        <taxon>Embryophyta</taxon>
        <taxon>Tracheophyta</taxon>
        <taxon>Spermatophyta</taxon>
        <taxon>Magnoliopsida</taxon>
        <taxon>eudicotyledons</taxon>
        <taxon>Gunneridae</taxon>
        <taxon>Pentapetalae</taxon>
        <taxon>rosids</taxon>
        <taxon>fabids</taxon>
        <taxon>Fabales</taxon>
        <taxon>Fabaceae</taxon>
        <taxon>Papilionoideae</taxon>
        <taxon>50 kb inversion clade</taxon>
        <taxon>NPAAA clade</taxon>
        <taxon>Hologalegina</taxon>
        <taxon>IRL clade</taxon>
        <taxon>Trifolieae</taxon>
        <taxon>Trifolium</taxon>
    </lineage>
</organism>
<sequence length="70" mass="7792">SIVRLRLKDKTVTPFCIFSKVKSAGNKPGNTPVYLNVYDLTNVNGYMYWAGVGIFHTGVEGQFTLSVKHL</sequence>
<comment type="caution">
    <text evidence="1">The sequence shown here is derived from an EMBL/GenBank/DDBJ whole genome shotgun (WGS) entry which is preliminary data.</text>
</comment>
<name>A0A392NND7_9FABA</name>